<sequence>MGWGIGTLLIYIRGNSALNLQYLLFMLATFLNERCAEHVFAPIQALSLLSLACISSLSLDLPGPIICRTPNDRPLGMWKFKIMKNALATPWPTKIVQLLPDEV</sequence>
<accession>A0A9P6ZNA0</accession>
<dbReference type="EMBL" id="JABBWD010000048">
    <property type="protein sequence ID" value="KAG1773372.1"/>
    <property type="molecule type" value="Genomic_DNA"/>
</dbReference>
<gene>
    <name evidence="1" type="ORF">EV702DRAFT_1130612</name>
</gene>
<protein>
    <submittedName>
        <fullName evidence="1">Uncharacterized protein</fullName>
    </submittedName>
</protein>
<proteinExistence type="predicted"/>
<evidence type="ECO:0000313" key="2">
    <source>
        <dbReference type="Proteomes" id="UP000714275"/>
    </source>
</evidence>
<reference evidence="1" key="1">
    <citation type="journal article" date="2020" name="New Phytol.">
        <title>Comparative genomics reveals dynamic genome evolution in host specialist ectomycorrhizal fungi.</title>
        <authorList>
            <person name="Lofgren L.A."/>
            <person name="Nguyen N.H."/>
            <person name="Vilgalys R."/>
            <person name="Ruytinx J."/>
            <person name="Liao H.L."/>
            <person name="Branco S."/>
            <person name="Kuo A."/>
            <person name="LaButti K."/>
            <person name="Lipzen A."/>
            <person name="Andreopoulos W."/>
            <person name="Pangilinan J."/>
            <person name="Riley R."/>
            <person name="Hundley H."/>
            <person name="Na H."/>
            <person name="Barry K."/>
            <person name="Grigoriev I.V."/>
            <person name="Stajich J.E."/>
            <person name="Kennedy P.G."/>
        </authorList>
    </citation>
    <scope>NUCLEOTIDE SEQUENCE</scope>
    <source>
        <strain evidence="1">DOB743</strain>
    </source>
</reference>
<dbReference type="Proteomes" id="UP000714275">
    <property type="component" value="Unassembled WGS sequence"/>
</dbReference>
<keyword evidence="2" id="KW-1185">Reference proteome</keyword>
<comment type="caution">
    <text evidence="1">The sequence shown here is derived from an EMBL/GenBank/DDBJ whole genome shotgun (WGS) entry which is preliminary data.</text>
</comment>
<organism evidence="1 2">
    <name type="scientific">Suillus placidus</name>
    <dbReference type="NCBI Taxonomy" id="48579"/>
    <lineage>
        <taxon>Eukaryota</taxon>
        <taxon>Fungi</taxon>
        <taxon>Dikarya</taxon>
        <taxon>Basidiomycota</taxon>
        <taxon>Agaricomycotina</taxon>
        <taxon>Agaricomycetes</taxon>
        <taxon>Agaricomycetidae</taxon>
        <taxon>Boletales</taxon>
        <taxon>Suillineae</taxon>
        <taxon>Suillaceae</taxon>
        <taxon>Suillus</taxon>
    </lineage>
</organism>
<evidence type="ECO:0000313" key="1">
    <source>
        <dbReference type="EMBL" id="KAG1773372.1"/>
    </source>
</evidence>
<dbReference type="AlphaFoldDB" id="A0A9P6ZNA0"/>
<name>A0A9P6ZNA0_9AGAM</name>
<dbReference type="OrthoDB" id="10330332at2759"/>